<evidence type="ECO:0000313" key="2">
    <source>
        <dbReference type="Proteomes" id="UP001500621"/>
    </source>
</evidence>
<protein>
    <submittedName>
        <fullName evidence="1">Uncharacterized protein</fullName>
    </submittedName>
</protein>
<reference evidence="2" key="1">
    <citation type="journal article" date="2019" name="Int. J. Syst. Evol. Microbiol.">
        <title>The Global Catalogue of Microorganisms (GCM) 10K type strain sequencing project: providing services to taxonomists for standard genome sequencing and annotation.</title>
        <authorList>
            <consortium name="The Broad Institute Genomics Platform"/>
            <consortium name="The Broad Institute Genome Sequencing Center for Infectious Disease"/>
            <person name="Wu L."/>
            <person name="Ma J."/>
        </authorList>
    </citation>
    <scope>NUCLEOTIDE SEQUENCE [LARGE SCALE GENOMIC DNA]</scope>
    <source>
        <strain evidence="2">JCM 18127</strain>
    </source>
</reference>
<comment type="caution">
    <text evidence="1">The sequence shown here is derived from an EMBL/GenBank/DDBJ whole genome shotgun (WGS) entry which is preliminary data.</text>
</comment>
<keyword evidence="2" id="KW-1185">Reference proteome</keyword>
<organism evidence="1 2">
    <name type="scientific">Nocardioides nanhaiensis</name>
    <dbReference type="NCBI Taxonomy" id="1476871"/>
    <lineage>
        <taxon>Bacteria</taxon>
        <taxon>Bacillati</taxon>
        <taxon>Actinomycetota</taxon>
        <taxon>Actinomycetes</taxon>
        <taxon>Propionibacteriales</taxon>
        <taxon>Nocardioidaceae</taxon>
        <taxon>Nocardioides</taxon>
    </lineage>
</organism>
<dbReference type="EMBL" id="BAABIM010000001">
    <property type="protein sequence ID" value="GAA4669775.1"/>
    <property type="molecule type" value="Genomic_DNA"/>
</dbReference>
<proteinExistence type="predicted"/>
<dbReference type="RefSeq" id="WP_345262258.1">
    <property type="nucleotide sequence ID" value="NZ_BAABIM010000001.1"/>
</dbReference>
<gene>
    <name evidence="1" type="ORF">GCM10023226_02800</name>
</gene>
<accession>A0ABP8VRA1</accession>
<dbReference type="Proteomes" id="UP001500621">
    <property type="component" value="Unassembled WGS sequence"/>
</dbReference>
<sequence>MAHRAKTHLGYTVFQTGPAAWIWGTPNGPYRLVDHRGTHHLTQTEFRVLRDHAIDASEYRPVG</sequence>
<evidence type="ECO:0000313" key="1">
    <source>
        <dbReference type="EMBL" id="GAA4669775.1"/>
    </source>
</evidence>
<name>A0ABP8VRA1_9ACTN</name>